<evidence type="ECO:0000313" key="4">
    <source>
        <dbReference type="Proteomes" id="UP001153321"/>
    </source>
</evidence>
<accession>A0A9P0ID51</accession>
<name>A0A9P0ID51_SPOLI</name>
<evidence type="ECO:0000259" key="2">
    <source>
        <dbReference type="Pfam" id="PF25273"/>
    </source>
</evidence>
<feature type="domain" description="DUF7869" evidence="2">
    <location>
        <begin position="567"/>
        <end position="700"/>
    </location>
</feature>
<dbReference type="Pfam" id="PF25273">
    <property type="entry name" value="DUF7869"/>
    <property type="match status" value="1"/>
</dbReference>
<dbReference type="InterPro" id="IPR057191">
    <property type="entry name" value="DUF7869"/>
</dbReference>
<evidence type="ECO:0000256" key="1">
    <source>
        <dbReference type="SAM" id="MobiDB-lite"/>
    </source>
</evidence>
<gene>
    <name evidence="3" type="ORF">SPLIT_LOCUS10752</name>
</gene>
<organism evidence="3 4">
    <name type="scientific">Spodoptera littoralis</name>
    <name type="common">Egyptian cotton leafworm</name>
    <dbReference type="NCBI Taxonomy" id="7109"/>
    <lineage>
        <taxon>Eukaryota</taxon>
        <taxon>Metazoa</taxon>
        <taxon>Ecdysozoa</taxon>
        <taxon>Arthropoda</taxon>
        <taxon>Hexapoda</taxon>
        <taxon>Insecta</taxon>
        <taxon>Pterygota</taxon>
        <taxon>Neoptera</taxon>
        <taxon>Endopterygota</taxon>
        <taxon>Lepidoptera</taxon>
        <taxon>Glossata</taxon>
        <taxon>Ditrysia</taxon>
        <taxon>Noctuoidea</taxon>
        <taxon>Noctuidae</taxon>
        <taxon>Amphipyrinae</taxon>
        <taxon>Spodoptera</taxon>
    </lineage>
</organism>
<reference evidence="3" key="1">
    <citation type="submission" date="2022-02" db="EMBL/GenBank/DDBJ databases">
        <authorList>
            <person name="King R."/>
        </authorList>
    </citation>
    <scope>NUCLEOTIDE SEQUENCE</scope>
</reference>
<protein>
    <recommendedName>
        <fullName evidence="2">DUF7869 domain-containing protein</fullName>
    </recommendedName>
</protein>
<keyword evidence="4" id="KW-1185">Reference proteome</keyword>
<feature type="compositionally biased region" description="Polar residues" evidence="1">
    <location>
        <begin position="201"/>
        <end position="216"/>
    </location>
</feature>
<dbReference type="EMBL" id="LR824537">
    <property type="protein sequence ID" value="CAH1645400.1"/>
    <property type="molecule type" value="Genomic_DNA"/>
</dbReference>
<dbReference type="AlphaFoldDB" id="A0A9P0ID51"/>
<feature type="region of interest" description="Disordered" evidence="1">
    <location>
        <begin position="146"/>
        <end position="229"/>
    </location>
</feature>
<proteinExistence type="predicted"/>
<evidence type="ECO:0000313" key="3">
    <source>
        <dbReference type="EMBL" id="CAH1645400.1"/>
    </source>
</evidence>
<dbReference type="PANTHER" id="PTHR10773:SF19">
    <property type="match status" value="1"/>
</dbReference>
<sequence length="818" mass="95858">MKRSRGQVMLDLLENRYSKINTRENYEDQPTVPSREICEELDQTLTMCIGTKEPSDFNETNSFTNERLIEKPDSPLPPSADFLAEEMSFINKVVSLSDPEDMFEETPTVENLYRNLSNMSSDSAKSADGYTVQEVSVIVHNNYKEDEPQILHPRQNPICESSSFKQNNLPDDQIESLTPMPSPLRSFSPIRQQPDDEFDNLINSDYTDTPLSSPASVQRKPQKKKDKGRLRERFRNMWFDEKRKFNLNRGLEYMSRTGKLHQKKKIKSACKCPKKCFDKIKETTRCAIFRNFWEIGDHTRQWDFIAKYVSKLDKKRVVTENSQRNCTLRYSLPVTGNSGSIEKVYVCKVMFLNTLSISYNFVKTALDKFEKGFGVIEKDCRGKHSNHPIKIPRTAIESVCSHVKMFQPVESHYTRKETSKVYLDGSLSFSRMFNYYREWCNKEAIPVNCQVKTLRQYRDIINKNFNLSFHIPKKDKCEFCHAFENLQNPTDEQISKHNGHLSEKERARQLKEMNKQLAKEDKTVVAVTFDLQKTQNLPHGNVSTFYYKRKLHFHNFTPFDMADLQGYCYCWDEQTAKKGANEIASCVFDFIRMKVQQGVKTFIFWSDNCGGQNRNRIIFLMYMYCAWKFNVNITHRFLVVGHTQNEGDSIHSVIERKTRNILIYSPEQWILAFKMATTNAKPYIVREVTQSFVFDFKSCLPFFDNWKTNSMGELVMWSKVCEVNVQAKDLFMLNYKYAFEEEAYKTIQCLRSNTRASIQNVSKKLSRLEVAYKSLLPIDKKKFKDLQDLCKSNVIPERYHSFYNNLKIRTDNTEDDSD</sequence>
<feature type="compositionally biased region" description="Polar residues" evidence="1">
    <location>
        <begin position="158"/>
        <end position="170"/>
    </location>
</feature>
<dbReference type="PANTHER" id="PTHR10773">
    <property type="entry name" value="DNA-DIRECTED RNA POLYMERASES I, II, AND III SUBUNIT RPABC2"/>
    <property type="match status" value="1"/>
</dbReference>
<dbReference type="Proteomes" id="UP001153321">
    <property type="component" value="Chromosome 6"/>
</dbReference>